<dbReference type="PANTHER" id="PTHR43767">
    <property type="entry name" value="LONG-CHAIN-FATTY-ACID--COA LIGASE"/>
    <property type="match status" value="1"/>
</dbReference>
<evidence type="ECO:0000259" key="2">
    <source>
        <dbReference type="Pfam" id="PF13193"/>
    </source>
</evidence>
<dbReference type="RefSeq" id="WP_075690984.1">
    <property type="nucleotide sequence ID" value="NZ_CP009248.1"/>
</dbReference>
<keyword evidence="4" id="KW-1185">Reference proteome</keyword>
<proteinExistence type="predicted"/>
<feature type="domain" description="AMP-dependent synthetase/ligase" evidence="1">
    <location>
        <begin position="62"/>
        <end position="419"/>
    </location>
</feature>
<evidence type="ECO:0000313" key="3">
    <source>
        <dbReference type="EMBL" id="APT89791.1"/>
    </source>
</evidence>
<organism evidence="3 4">
    <name type="scientific">Corynebacterium sphenisci DSM 44792</name>
    <dbReference type="NCBI Taxonomy" id="1437874"/>
    <lineage>
        <taxon>Bacteria</taxon>
        <taxon>Bacillati</taxon>
        <taxon>Actinomycetota</taxon>
        <taxon>Actinomycetes</taxon>
        <taxon>Mycobacteriales</taxon>
        <taxon>Corynebacteriaceae</taxon>
        <taxon>Corynebacterium</taxon>
    </lineage>
</organism>
<accession>A0A1L7CVF9</accession>
<gene>
    <name evidence="3" type="ORF">CSPHI_00295</name>
</gene>
<dbReference type="CDD" id="cd04433">
    <property type="entry name" value="AFD_class_I"/>
    <property type="match status" value="1"/>
</dbReference>
<protein>
    <submittedName>
        <fullName evidence="3">Acyl-CoA synthetase</fullName>
    </submittedName>
</protein>
<evidence type="ECO:0000313" key="4">
    <source>
        <dbReference type="Proteomes" id="UP000185469"/>
    </source>
</evidence>
<dbReference type="AlphaFoldDB" id="A0A1L7CVF9"/>
<dbReference type="PANTHER" id="PTHR43767:SF1">
    <property type="entry name" value="NONRIBOSOMAL PEPTIDE SYNTHASE PES1 (EUROFUNG)-RELATED"/>
    <property type="match status" value="1"/>
</dbReference>
<dbReference type="OrthoDB" id="56621at2"/>
<dbReference type="Proteomes" id="UP000185469">
    <property type="component" value="Chromosome"/>
</dbReference>
<name>A0A1L7CVF9_9CORY</name>
<dbReference type="InterPro" id="IPR000873">
    <property type="entry name" value="AMP-dep_synth/lig_dom"/>
</dbReference>
<dbReference type="InterPro" id="IPR042099">
    <property type="entry name" value="ANL_N_sf"/>
</dbReference>
<sequence length="559" mass="61043">MHAEVNVSPKNPLSFQIRAAAKSLRPLLRSGALAMTPAQAPAILSYLRRWKLSVGAILHMGALRYPDRLALVDDLGELTYRQLRDDSVNLARAMMDRGMGPGTAFAVIARNGRGIIEPMAIKALIGSEIMLLNIGASPNQIEGIVEQNDVRFLFLDEEFLPQLPEELPGVQLVITHLEDPTDRSGLPAGALVMSDLVAAGGTTPLARKPEQGRIIIMSSGTTGLPKGILRDEPKTPATLGAITDRIPWRRNMVVHQAASMFHAWGWANVIIGLVTGATIITQRVYDARRCLDQCERYGVNGLVSAAIWLKYLKEALDEDPDRRVGPFEFIISSGNAIPGWLVTELTERFGPVVCNFYGSTEAGLTAIASGEELARMPETAGRPAIGVRLALLDDEGRPVGPGEVGRVHTTQELTFKGYLSPKDTWRTVDGMFEIGDLATMDENGYLYVCGRSDDMIIRGGENVFPREVDELLGPLPGVGDVYAHGVNDDDLVAQMHLYVVRSEEPAGAALTGDYLQEYVRRHLASWSVPDRVFFVDHLPRNAAGKVVPRSLETLERVEA</sequence>
<dbReference type="InterPro" id="IPR050237">
    <property type="entry name" value="ATP-dep_AMP-bd_enzyme"/>
</dbReference>
<dbReference type="Pfam" id="PF13193">
    <property type="entry name" value="AMP-binding_C"/>
    <property type="match status" value="1"/>
</dbReference>
<dbReference type="Gene3D" id="3.40.50.12780">
    <property type="entry name" value="N-terminal domain of ligase-like"/>
    <property type="match status" value="1"/>
</dbReference>
<dbReference type="SUPFAM" id="SSF56801">
    <property type="entry name" value="Acetyl-CoA synthetase-like"/>
    <property type="match status" value="1"/>
</dbReference>
<dbReference type="InterPro" id="IPR020845">
    <property type="entry name" value="AMP-binding_CS"/>
</dbReference>
<dbReference type="GO" id="GO:0016878">
    <property type="term" value="F:acid-thiol ligase activity"/>
    <property type="evidence" value="ECO:0007669"/>
    <property type="project" value="UniProtKB-ARBA"/>
</dbReference>
<dbReference type="KEGG" id="csph:CSPHI_00295"/>
<dbReference type="InterPro" id="IPR045851">
    <property type="entry name" value="AMP-bd_C_sf"/>
</dbReference>
<dbReference type="EMBL" id="CP009248">
    <property type="protein sequence ID" value="APT89791.1"/>
    <property type="molecule type" value="Genomic_DNA"/>
</dbReference>
<dbReference type="PROSITE" id="PS00455">
    <property type="entry name" value="AMP_BINDING"/>
    <property type="match status" value="1"/>
</dbReference>
<dbReference type="Gene3D" id="3.30.300.30">
    <property type="match status" value="1"/>
</dbReference>
<dbReference type="STRING" id="1437874.CSPHI_00295"/>
<feature type="domain" description="AMP-binding enzyme C-terminal" evidence="2">
    <location>
        <begin position="467"/>
        <end position="545"/>
    </location>
</feature>
<dbReference type="InterPro" id="IPR025110">
    <property type="entry name" value="AMP-bd_C"/>
</dbReference>
<dbReference type="Pfam" id="PF00501">
    <property type="entry name" value="AMP-binding"/>
    <property type="match status" value="1"/>
</dbReference>
<evidence type="ECO:0000259" key="1">
    <source>
        <dbReference type="Pfam" id="PF00501"/>
    </source>
</evidence>
<reference evidence="3 4" key="1">
    <citation type="submission" date="2014-08" db="EMBL/GenBank/DDBJ databases">
        <title>Complete genome sequence of Corynebacterium sphenisci CECT 5990(T) (=DSM 44792(T)), isolated from healthy wild penguins.</title>
        <authorList>
            <person name="Ruckert C."/>
            <person name="Albersmeier A."/>
            <person name="Winkler A."/>
            <person name="Kalinowski J."/>
        </authorList>
    </citation>
    <scope>NUCLEOTIDE SEQUENCE [LARGE SCALE GENOMIC DNA]</scope>
    <source>
        <strain evidence="3 4">DSM 44792</strain>
    </source>
</reference>